<feature type="coiled-coil region" evidence="1">
    <location>
        <begin position="268"/>
        <end position="323"/>
    </location>
</feature>
<dbReference type="Pfam" id="PF00612">
    <property type="entry name" value="IQ"/>
    <property type="match status" value="2"/>
</dbReference>
<name>A0AAD8XXX0_9STRA</name>
<reference evidence="2" key="1">
    <citation type="submission" date="2023-06" db="EMBL/GenBank/DDBJ databases">
        <title>Survivors Of The Sea: Transcriptome response of Skeletonema marinoi to long-term dormancy.</title>
        <authorList>
            <person name="Pinder M.I.M."/>
            <person name="Kourtchenko O."/>
            <person name="Robertson E.K."/>
            <person name="Larsson T."/>
            <person name="Maumus F."/>
            <person name="Osuna-Cruz C.M."/>
            <person name="Vancaester E."/>
            <person name="Stenow R."/>
            <person name="Vandepoele K."/>
            <person name="Ploug H."/>
            <person name="Bruchert V."/>
            <person name="Godhe A."/>
            <person name="Topel M."/>
        </authorList>
    </citation>
    <scope>NUCLEOTIDE SEQUENCE</scope>
    <source>
        <strain evidence="2">R05AC</strain>
    </source>
</reference>
<dbReference type="PROSITE" id="PS50096">
    <property type="entry name" value="IQ"/>
    <property type="match status" value="1"/>
</dbReference>
<dbReference type="AlphaFoldDB" id="A0AAD8XXX0"/>
<sequence length="480" mass="56449">MKPSIDLQDLASILFPLVKSSATEVVLNALDEAWALVNVSGIKQVNNTNLSLHLFDKMLNQMVIQRLFARSNSIWGRGSFYLLILPLGRGFYNVTLLEVIKHARLEQTIRDKLARDDCQKRRQAYRCWLEIFRRQKSLRYTFDAINCMVAINLKTRGHRALTHSRMCLARLKLQQLLLAYTLAVIKVQSLIRGVLARRLALRRLMTLVEKERMDNASKMKWYAWDRGMWCLTRLQSHARRKNAVTLVNQLRQQRRREAEVRHAMDSRNAAFRRERKLYQRQLEEFYRQMKEDHDTNKQNEAKISQDKIRLRTLQRRIKNEELKSQEPDKVLEENLALSSGNAIVDVAKIREHYAHCLDRPANRSEKKTRSDARKRIKHRVTEVLARADSKNIPMETKEAKVIAREEVLHMIGEEERARLHDQMNKAFAKREHDKVMMRTKVDTAKREAQARATVYAVSVVSAACRRWLARKEMRFMLGEI</sequence>
<dbReference type="EMBL" id="JATAAI010000033">
    <property type="protein sequence ID" value="KAK1735475.1"/>
    <property type="molecule type" value="Genomic_DNA"/>
</dbReference>
<keyword evidence="1" id="KW-0175">Coiled coil</keyword>
<dbReference type="Proteomes" id="UP001224775">
    <property type="component" value="Unassembled WGS sequence"/>
</dbReference>
<accession>A0AAD8XXX0</accession>
<dbReference type="SMART" id="SM00015">
    <property type="entry name" value="IQ"/>
    <property type="match status" value="2"/>
</dbReference>
<evidence type="ECO:0000313" key="3">
    <source>
        <dbReference type="Proteomes" id="UP001224775"/>
    </source>
</evidence>
<protein>
    <submittedName>
        <fullName evidence="2">Uncharacterized protein</fullName>
    </submittedName>
</protein>
<keyword evidence="3" id="KW-1185">Reference proteome</keyword>
<organism evidence="2 3">
    <name type="scientific">Skeletonema marinoi</name>
    <dbReference type="NCBI Taxonomy" id="267567"/>
    <lineage>
        <taxon>Eukaryota</taxon>
        <taxon>Sar</taxon>
        <taxon>Stramenopiles</taxon>
        <taxon>Ochrophyta</taxon>
        <taxon>Bacillariophyta</taxon>
        <taxon>Coscinodiscophyceae</taxon>
        <taxon>Thalassiosirophycidae</taxon>
        <taxon>Thalassiosirales</taxon>
        <taxon>Skeletonemataceae</taxon>
        <taxon>Skeletonema</taxon>
        <taxon>Skeletonema marinoi-dohrnii complex</taxon>
    </lineage>
</organism>
<comment type="caution">
    <text evidence="2">The sequence shown here is derived from an EMBL/GenBank/DDBJ whole genome shotgun (WGS) entry which is preliminary data.</text>
</comment>
<proteinExistence type="predicted"/>
<evidence type="ECO:0000256" key="1">
    <source>
        <dbReference type="SAM" id="Coils"/>
    </source>
</evidence>
<evidence type="ECO:0000313" key="2">
    <source>
        <dbReference type="EMBL" id="KAK1735475.1"/>
    </source>
</evidence>
<dbReference type="InterPro" id="IPR000048">
    <property type="entry name" value="IQ_motif_EF-hand-BS"/>
</dbReference>
<gene>
    <name evidence="2" type="ORF">QTG54_013638</name>
</gene>